<comment type="caution">
    <text evidence="4">The sequence shown here is derived from an EMBL/GenBank/DDBJ whole genome shotgun (WGS) entry which is preliminary data.</text>
</comment>
<dbReference type="Pfam" id="PF03323">
    <property type="entry name" value="GerA"/>
    <property type="match status" value="1"/>
</dbReference>
<dbReference type="PIRSF" id="PIRSF005690">
    <property type="entry name" value="GerBA"/>
    <property type="match status" value="1"/>
</dbReference>
<sequence>MEDKKNTLKLTNSLENNISIIKNIFTNDDTIIFRKFESLEELNIEFCLVFEKNMSDLKLISRDIIEPILNHELPSSLSEDTVIDYLIRRVLISPTNQIASDVNQIAESVLLGNVVLFIAGVNQAIIIPSKGFQDRSITTPDTEKAVRGPKDAFTESLDTNLTLIRKRLPDKALKFIFKRLGSKTKTQVCICYIEGIASEKILKELIKRIDDIKVDGVVESANIAENITDNKLSIFQTVGSTERPDDVVTKLLDGRIAVVCNGTPFVLTVPFVFMEYFRITEDYNLNYFFGTVNRLLRIIGFFLTTSTPAIYLAIVVYHQEMIPTTLAISIASSRKGVPFPTIIEMLVFLFIFENIREASTRLPTPIGQTVSITGALVIGQAAVQAKLISSPMVIIVSFTGITTFLIVEMKSSTIALRLFFILCSYIMGLYGYIFGVCAVLFYLVSLRSFGVPYTYRTTAIDKNAVKDTYIRPPIWYVNFRSKVATNRNKSE</sequence>
<dbReference type="InterPro" id="IPR050768">
    <property type="entry name" value="UPF0353/GerABKA_families"/>
</dbReference>
<keyword evidence="3" id="KW-0812">Transmembrane</keyword>
<proteinExistence type="inferred from homology"/>
<reference evidence="4 5" key="1">
    <citation type="journal article" date="2024" name="Int. J. Syst. Evol. Microbiol.">
        <title>Clostridium omnivorum sp. nov., isolated from anoxic soil under the treatment of reductive soil disinfestation.</title>
        <authorList>
            <person name="Ueki A."/>
            <person name="Tonouchi A."/>
            <person name="Kaku N."/>
            <person name="Honma S."/>
            <person name="Ueki K."/>
        </authorList>
    </citation>
    <scope>NUCLEOTIDE SEQUENCE [LARGE SCALE GENOMIC DNA]</scope>
    <source>
        <strain evidence="4 5">E14</strain>
    </source>
</reference>
<dbReference type="EMBL" id="BRXR01000001">
    <property type="protein sequence ID" value="GLC30853.1"/>
    <property type="molecule type" value="Genomic_DNA"/>
</dbReference>
<feature type="transmembrane region" description="Helical" evidence="3">
    <location>
        <begin position="419"/>
        <end position="444"/>
    </location>
</feature>
<evidence type="ECO:0000313" key="4">
    <source>
        <dbReference type="EMBL" id="GLC30853.1"/>
    </source>
</evidence>
<keyword evidence="2 3" id="KW-0472">Membrane</keyword>
<feature type="transmembrane region" description="Helical" evidence="3">
    <location>
        <begin position="295"/>
        <end position="317"/>
    </location>
</feature>
<evidence type="ECO:0000256" key="2">
    <source>
        <dbReference type="ARBA" id="ARBA00023136"/>
    </source>
</evidence>
<dbReference type="PANTHER" id="PTHR22550:SF5">
    <property type="entry name" value="LEUCINE ZIPPER PROTEIN 4"/>
    <property type="match status" value="1"/>
</dbReference>
<name>A0ABQ5N6K5_9CLOT</name>
<dbReference type="RefSeq" id="WP_264850131.1">
    <property type="nucleotide sequence ID" value="NZ_BRXR01000001.1"/>
</dbReference>
<keyword evidence="5" id="KW-1185">Reference proteome</keyword>
<evidence type="ECO:0000313" key="5">
    <source>
        <dbReference type="Proteomes" id="UP001208567"/>
    </source>
</evidence>
<protein>
    <submittedName>
        <fullName evidence="4">Spore germination protein</fullName>
    </submittedName>
</protein>
<organism evidence="4 5">
    <name type="scientific">Clostridium omnivorum</name>
    <dbReference type="NCBI Taxonomy" id="1604902"/>
    <lineage>
        <taxon>Bacteria</taxon>
        <taxon>Bacillati</taxon>
        <taxon>Bacillota</taxon>
        <taxon>Clostridia</taxon>
        <taxon>Eubacteriales</taxon>
        <taxon>Clostridiaceae</taxon>
        <taxon>Clostridium</taxon>
    </lineage>
</organism>
<dbReference type="PANTHER" id="PTHR22550">
    <property type="entry name" value="SPORE GERMINATION PROTEIN"/>
    <property type="match status" value="1"/>
</dbReference>
<dbReference type="InterPro" id="IPR004995">
    <property type="entry name" value="Spore_Ger"/>
</dbReference>
<comment type="similarity">
    <text evidence="1">Belongs to the GerABKA family.</text>
</comment>
<accession>A0ABQ5N6K5</accession>
<dbReference type="Proteomes" id="UP001208567">
    <property type="component" value="Unassembled WGS sequence"/>
</dbReference>
<feature type="transmembrane region" description="Helical" evidence="3">
    <location>
        <begin position="388"/>
        <end position="407"/>
    </location>
</feature>
<gene>
    <name evidence="4" type="primary">grka_2</name>
    <name evidence="4" type="ORF">bsdE14_22630</name>
</gene>
<evidence type="ECO:0000256" key="3">
    <source>
        <dbReference type="SAM" id="Phobius"/>
    </source>
</evidence>
<keyword evidence="3" id="KW-1133">Transmembrane helix</keyword>
<evidence type="ECO:0000256" key="1">
    <source>
        <dbReference type="ARBA" id="ARBA00005278"/>
    </source>
</evidence>